<dbReference type="EMBL" id="LAYC01000003">
    <property type="protein sequence ID" value="KYK54225.1"/>
    <property type="molecule type" value="Genomic_DNA"/>
</dbReference>
<evidence type="ECO:0000256" key="7">
    <source>
        <dbReference type="SAM" id="MobiDB-lite"/>
    </source>
</evidence>
<evidence type="ECO:0000256" key="5">
    <source>
        <dbReference type="ARBA" id="ARBA00023015"/>
    </source>
</evidence>
<dbReference type="InterPro" id="IPR019135">
    <property type="entry name" value="Polycomb_protein_VEFS-Box"/>
</dbReference>
<protein>
    <submittedName>
        <fullName evidence="9">Zinc finger domain-containing protein, PHD-finger</fullName>
    </submittedName>
</protein>
<keyword evidence="10" id="KW-1185">Reference proteome</keyword>
<comment type="similarity">
    <text evidence="1">Belongs to the VEFS (VRN2-EMF2-FIS2-SU(Z)12) family.</text>
</comment>
<evidence type="ECO:0000256" key="3">
    <source>
        <dbReference type="ARBA" id="ARBA00022771"/>
    </source>
</evidence>
<reference evidence="9 10" key="1">
    <citation type="journal article" date="2016" name="Sci. Rep.">
        <title>Insights into Adaptations to a Near-Obligate Nematode Endoparasitic Lifestyle from the Finished Genome of Drechmeria coniospora.</title>
        <authorList>
            <person name="Zhang L."/>
            <person name="Zhou Z."/>
            <person name="Guo Q."/>
            <person name="Fokkens L."/>
            <person name="Miskei M."/>
            <person name="Pocsi I."/>
            <person name="Zhang W."/>
            <person name="Chen M."/>
            <person name="Wang L."/>
            <person name="Sun Y."/>
            <person name="Donzelli B.G."/>
            <person name="Gibson D.M."/>
            <person name="Nelson D.R."/>
            <person name="Luo J.G."/>
            <person name="Rep M."/>
            <person name="Liu H."/>
            <person name="Yang S."/>
            <person name="Wang J."/>
            <person name="Krasnoff S.B."/>
            <person name="Xu Y."/>
            <person name="Molnar I."/>
            <person name="Lin M."/>
        </authorList>
    </citation>
    <scope>NUCLEOTIDE SEQUENCE [LARGE SCALE GENOMIC DNA]</scope>
    <source>
        <strain evidence="9 10">ARSEF 6962</strain>
    </source>
</reference>
<evidence type="ECO:0000256" key="4">
    <source>
        <dbReference type="ARBA" id="ARBA00022833"/>
    </source>
</evidence>
<keyword evidence="4" id="KW-0862">Zinc</keyword>
<dbReference type="Proteomes" id="UP000076580">
    <property type="component" value="Chromosome 03"/>
</dbReference>
<gene>
    <name evidence="9" type="ORF">DCS_06182</name>
</gene>
<evidence type="ECO:0000313" key="10">
    <source>
        <dbReference type="Proteomes" id="UP000076580"/>
    </source>
</evidence>
<dbReference type="CDD" id="cd21552">
    <property type="entry name" value="VEFS-box_ctSUZ12-like"/>
    <property type="match status" value="1"/>
</dbReference>
<dbReference type="STRING" id="98403.A0A151GB05"/>
<accession>A0A151GB05</accession>
<dbReference type="RefSeq" id="XP_040653577.1">
    <property type="nucleotide sequence ID" value="XM_040803473.1"/>
</dbReference>
<dbReference type="Pfam" id="PF09733">
    <property type="entry name" value="VEFS-Box"/>
    <property type="match status" value="1"/>
</dbReference>
<organism evidence="9 10">
    <name type="scientific">Drechmeria coniospora</name>
    <name type="common">Nematophagous fungus</name>
    <name type="synonym">Meria coniospora</name>
    <dbReference type="NCBI Taxonomy" id="98403"/>
    <lineage>
        <taxon>Eukaryota</taxon>
        <taxon>Fungi</taxon>
        <taxon>Dikarya</taxon>
        <taxon>Ascomycota</taxon>
        <taxon>Pezizomycotina</taxon>
        <taxon>Sordariomycetes</taxon>
        <taxon>Hypocreomycetidae</taxon>
        <taxon>Hypocreales</taxon>
        <taxon>Ophiocordycipitaceae</taxon>
        <taxon>Drechmeria</taxon>
    </lineage>
</organism>
<evidence type="ECO:0000259" key="8">
    <source>
        <dbReference type="Pfam" id="PF09733"/>
    </source>
</evidence>
<feature type="region of interest" description="Disordered" evidence="7">
    <location>
        <begin position="33"/>
        <end position="67"/>
    </location>
</feature>
<keyword evidence="6" id="KW-0804">Transcription</keyword>
<evidence type="ECO:0000256" key="1">
    <source>
        <dbReference type="ARBA" id="ARBA00007416"/>
    </source>
</evidence>
<evidence type="ECO:0000256" key="6">
    <source>
        <dbReference type="ARBA" id="ARBA00023163"/>
    </source>
</evidence>
<evidence type="ECO:0000313" key="9">
    <source>
        <dbReference type="EMBL" id="KYK54225.1"/>
    </source>
</evidence>
<keyword evidence="2" id="KW-0479">Metal-binding</keyword>
<feature type="region of interest" description="Disordered" evidence="7">
    <location>
        <begin position="347"/>
        <end position="367"/>
    </location>
</feature>
<dbReference type="GeneID" id="63718825"/>
<keyword evidence="3" id="KW-0863">Zinc-finger</keyword>
<feature type="region of interest" description="Disordered" evidence="7">
    <location>
        <begin position="307"/>
        <end position="332"/>
    </location>
</feature>
<feature type="region of interest" description="Disordered" evidence="7">
    <location>
        <begin position="480"/>
        <end position="509"/>
    </location>
</feature>
<name>A0A151GB05_DRECN</name>
<proteinExistence type="inferred from homology"/>
<dbReference type="InParanoid" id="A0A151GB05"/>
<sequence length="751" mass="83481">MTVQSPYQRSTPFLHRTWLRGVKALQDSSVMGNIMTSPAHKGSYQGDGHGPRPTKRRRLSSSGSLDVDRLIASPQTTESGPILRIEVLKLLHKDSKKIKSYQATAMPRDVLTTKANCRITIQDMAQATPRVLHCQSQPCNLTTYKNPVGPHRLARVDLPHSFYVPKDSILVNRPDDNKHDLSDSYQLLVELETTDGLGWPPLDPHDLGVPTSAFHGRGTNQHCIFSSRFDSVIGRLKQGLSLSTSYPSDQSAHQTSYVMDVDLRWATGFKALKRPLDKDSKPCITAIDPDAIRCTGTSFDPVADHAATGHFGGDMSHENEDDLAGDQTPSRSLRIREKSKVYNLKVLSDQAQGRDRKKRERSASAAENEGRVQYLLPTDQPVCLDFHRCISCGAYHESMPQLQLHLQTFHPAYSYSLETTSQGPQFRVSSLRESFATPGKSQARQAKAFHLATVLPDDHLHHPANANRNLFGSPSARVHSVRLPSASPTPSGPRASTRRIARPIPRRPLVPNIPQPLFHPISKARLSPGQEVPCITPDDTWLIQKHRESIADFSDVTAAEKEYIWEWDGYILRKNVTSTAYFPRAWLGFVREKASWLVEEPRRMLEFGKHASVLLARDVLDNRIMDEALAFINAERASSHATLEEQSSGWTSFQGADGAVVKSPRPSQIRKGSNGCAVCQLPVRGPTTLVCSNKVRSPVGIYFRSGELLLTLPQSCLRRLHHSTCIENEAKMPATRYDWLCNACCDAAGSA</sequence>
<dbReference type="GO" id="GO:0008270">
    <property type="term" value="F:zinc ion binding"/>
    <property type="evidence" value="ECO:0007669"/>
    <property type="project" value="UniProtKB-KW"/>
</dbReference>
<comment type="caution">
    <text evidence="9">The sequence shown here is derived from an EMBL/GenBank/DDBJ whole genome shotgun (WGS) entry which is preliminary data.</text>
</comment>
<feature type="domain" description="Polycomb protein VEFS-Box" evidence="8">
    <location>
        <begin position="538"/>
        <end position="621"/>
    </location>
</feature>
<evidence type="ECO:0000256" key="2">
    <source>
        <dbReference type="ARBA" id="ARBA00022723"/>
    </source>
</evidence>
<keyword evidence="5" id="KW-0805">Transcription regulation</keyword>
<feature type="compositionally biased region" description="Basic residues" evidence="7">
    <location>
        <begin position="496"/>
        <end position="505"/>
    </location>
</feature>
<dbReference type="AlphaFoldDB" id="A0A151GB05"/>